<gene>
    <name evidence="1" type="ORF">O1611_g1007</name>
</gene>
<keyword evidence="2" id="KW-1185">Reference proteome</keyword>
<reference evidence="1" key="1">
    <citation type="submission" date="2022-12" db="EMBL/GenBank/DDBJ databases">
        <title>Genome Sequence of Lasiodiplodia mahajangana.</title>
        <authorList>
            <person name="Buettner E."/>
        </authorList>
    </citation>
    <scope>NUCLEOTIDE SEQUENCE</scope>
    <source>
        <strain evidence="1">VT137</strain>
    </source>
</reference>
<dbReference type="EMBL" id="JAPUUL010000105">
    <property type="protein sequence ID" value="KAJ8132617.1"/>
    <property type="molecule type" value="Genomic_DNA"/>
</dbReference>
<comment type="caution">
    <text evidence="1">The sequence shown here is derived from an EMBL/GenBank/DDBJ whole genome shotgun (WGS) entry which is preliminary data.</text>
</comment>
<evidence type="ECO:0000313" key="1">
    <source>
        <dbReference type="EMBL" id="KAJ8132617.1"/>
    </source>
</evidence>
<organism evidence="1 2">
    <name type="scientific">Lasiodiplodia mahajangana</name>
    <dbReference type="NCBI Taxonomy" id="1108764"/>
    <lineage>
        <taxon>Eukaryota</taxon>
        <taxon>Fungi</taxon>
        <taxon>Dikarya</taxon>
        <taxon>Ascomycota</taxon>
        <taxon>Pezizomycotina</taxon>
        <taxon>Dothideomycetes</taxon>
        <taxon>Dothideomycetes incertae sedis</taxon>
        <taxon>Botryosphaeriales</taxon>
        <taxon>Botryosphaeriaceae</taxon>
        <taxon>Lasiodiplodia</taxon>
    </lineage>
</organism>
<accession>A0ACC2JZ36</accession>
<proteinExistence type="predicted"/>
<protein>
    <submittedName>
        <fullName evidence="1">Uncharacterized protein</fullName>
    </submittedName>
</protein>
<sequence length="503" mass="57710">MSRDPSHNFPYPIHGVRYAAPPWSADFAQQSRPQNVNGRGQDARRVTAGILGQRQDESGVNSGSQPGRSRGLAHLSNEDQASIELDQATYGVELEFLVVEGVKPRRNEDGDFVTIDPRKDFSELFSSLCGGFKSRDFPFPSSLDPDDPRWLSTKISKWSIENMMSYVARGCEAEDFRYDNGTYSADDEIYGLKHVKYARTKLTRALRGNGIVVIKWPDNIINRGENFVPIPDFSDSDNSDDEREDLFSNSVFLNGFRSIYTYNPSLTENFNIAEALQRWEADWADYHTTHNLKMYRTRERDIDLSVERCSVYGWPNGTRRQLEHMQMVLRARLQRRRVETKQNREIMRNMEVDPIHVPVPGLSGQYKAWTVTVDYSVDGNGMGVHRYQNTKNSSDPFHEYYWFGAEVVSPVLALGDERARESIRLACGTIRDAFRCHKPMEVSTGLHVHLGHTKGWTLLQAKRFATLWFVAERTIFSLHRKDRGLDQKWCANMGFGSLLWKAL</sequence>
<evidence type="ECO:0000313" key="2">
    <source>
        <dbReference type="Proteomes" id="UP001153332"/>
    </source>
</evidence>
<dbReference type="Proteomes" id="UP001153332">
    <property type="component" value="Unassembled WGS sequence"/>
</dbReference>
<name>A0ACC2JZ36_9PEZI</name>